<dbReference type="NCBIfam" id="TIGR00654">
    <property type="entry name" value="PhzF_family"/>
    <property type="match status" value="1"/>
</dbReference>
<dbReference type="PIRSF" id="PIRSF016184">
    <property type="entry name" value="PhzC_PhzF"/>
    <property type="match status" value="1"/>
</dbReference>
<sequence>MTEPTSLHLYRVYAQPGTEGGKLIALHPGAERLDDLEMQAMAATSGAPVSMFVTDLNDSGISLRAFTPEREKGESDSGALAALAWLFGQGRIADVSSVWMKGQEFPAQLCGGEWMLRQGDATAEVLATTPSADALAYAVGLTPDQLDTALPVLIASAGRPNLLLAVQDGEALDAIHPDREAIAALGHATGTTGLLAYTTRAARGLHADFRYFAPLKGFLEDNASSNTYASLVAGLSLLGHVSAQDTLIRASQGRATGRPSRLSAQADLNGATARSVWVGGPAEPLRTPRP</sequence>
<dbReference type="EMBL" id="CP158299">
    <property type="protein sequence ID" value="XBV85089.1"/>
    <property type="molecule type" value="Genomic_DNA"/>
</dbReference>
<dbReference type="AlphaFoldDB" id="A0AAU7U9C7"/>
<dbReference type="RefSeq" id="WP_350243126.1">
    <property type="nucleotide sequence ID" value="NZ_CP158299.1"/>
</dbReference>
<protein>
    <submittedName>
        <fullName evidence="1">PhzF family phenazine biosynthesis isomerase</fullName>
    </submittedName>
</protein>
<gene>
    <name evidence="1" type="ORF">ABOD76_16835</name>
</gene>
<dbReference type="SUPFAM" id="SSF54506">
    <property type="entry name" value="Diaminopimelate epimerase-like"/>
    <property type="match status" value="1"/>
</dbReference>
<dbReference type="GO" id="GO:0016853">
    <property type="term" value="F:isomerase activity"/>
    <property type="evidence" value="ECO:0007669"/>
    <property type="project" value="UniProtKB-KW"/>
</dbReference>
<dbReference type="Pfam" id="PF02567">
    <property type="entry name" value="PhzC-PhzF"/>
    <property type="match status" value="1"/>
</dbReference>
<accession>A0AAU7U9C7</accession>
<organism evidence="1">
    <name type="scientific">Deinococcus sonorensis KR-87</name>
    <dbReference type="NCBI Taxonomy" id="694439"/>
    <lineage>
        <taxon>Bacteria</taxon>
        <taxon>Thermotogati</taxon>
        <taxon>Deinococcota</taxon>
        <taxon>Deinococci</taxon>
        <taxon>Deinococcales</taxon>
        <taxon>Deinococcaceae</taxon>
        <taxon>Deinococcus</taxon>
    </lineage>
</organism>
<evidence type="ECO:0000313" key="1">
    <source>
        <dbReference type="EMBL" id="XBV85089.1"/>
    </source>
</evidence>
<name>A0AAU7U9C7_9DEIO</name>
<dbReference type="InterPro" id="IPR003719">
    <property type="entry name" value="Phenazine_PhzF-like"/>
</dbReference>
<proteinExistence type="predicted"/>
<reference evidence="1" key="1">
    <citation type="submission" date="2024-06" db="EMBL/GenBank/DDBJ databases">
        <title>Draft Genome Sequence of Deinococcus sonorensis Type Strain KR-87, a Biofilm Producing Representative of the Genus Deinococcus.</title>
        <authorList>
            <person name="Boren L.S."/>
            <person name="Grosso R.A."/>
            <person name="Hugenberg-Cox A.N."/>
            <person name="Hill J.T.E."/>
            <person name="Albert C.M."/>
            <person name="Tuohy J.M."/>
        </authorList>
    </citation>
    <scope>NUCLEOTIDE SEQUENCE</scope>
    <source>
        <strain evidence="1">KR-87</strain>
    </source>
</reference>
<dbReference type="Gene3D" id="3.10.310.10">
    <property type="entry name" value="Diaminopimelate Epimerase, Chain A, domain 1"/>
    <property type="match status" value="2"/>
</dbReference>
<keyword evidence="1" id="KW-0413">Isomerase</keyword>
<dbReference type="KEGG" id="dsc:ABOD76_16835"/>